<reference evidence="2 3" key="1">
    <citation type="journal article" date="2021" name="BMC Biol.">
        <title>Horizontally acquired antibacterial genes associated with adaptive radiation of ladybird beetles.</title>
        <authorList>
            <person name="Li H.S."/>
            <person name="Tang X.F."/>
            <person name="Huang Y.H."/>
            <person name="Xu Z.Y."/>
            <person name="Chen M.L."/>
            <person name="Du X.Y."/>
            <person name="Qiu B.Y."/>
            <person name="Chen P.T."/>
            <person name="Zhang W."/>
            <person name="Slipinski A."/>
            <person name="Escalona H.E."/>
            <person name="Waterhouse R.M."/>
            <person name="Zwick A."/>
            <person name="Pang H."/>
        </authorList>
    </citation>
    <scope>NUCLEOTIDE SEQUENCE [LARGE SCALE GENOMIC DNA]</scope>
    <source>
        <strain evidence="2">SYSU2018</strain>
    </source>
</reference>
<evidence type="ECO:0000313" key="2">
    <source>
        <dbReference type="EMBL" id="KAL3271777.1"/>
    </source>
</evidence>
<evidence type="ECO:0000313" key="3">
    <source>
        <dbReference type="Proteomes" id="UP001516400"/>
    </source>
</evidence>
<evidence type="ECO:0000256" key="1">
    <source>
        <dbReference type="SAM" id="MobiDB-lite"/>
    </source>
</evidence>
<sequence>MCLLPATVQLELGAHTQRTCFWRAGAKISSTQEQRILSWLEEVLDQEVIVGEVDEDEGGEIGPEISEHETDIEEECESETEKITENQNMASSSEYIPLSYMQTSECYIVKNKIEKW</sequence>
<dbReference type="Proteomes" id="UP001516400">
    <property type="component" value="Unassembled WGS sequence"/>
</dbReference>
<comment type="caution">
    <text evidence="2">The sequence shown here is derived from an EMBL/GenBank/DDBJ whole genome shotgun (WGS) entry which is preliminary data.</text>
</comment>
<dbReference type="EMBL" id="JABFTP020000042">
    <property type="protein sequence ID" value="KAL3271777.1"/>
    <property type="molecule type" value="Genomic_DNA"/>
</dbReference>
<protein>
    <submittedName>
        <fullName evidence="2">Uncharacterized protein</fullName>
    </submittedName>
</protein>
<accession>A0ABD2N010</accession>
<feature type="region of interest" description="Disordered" evidence="1">
    <location>
        <begin position="52"/>
        <end position="72"/>
    </location>
</feature>
<organism evidence="2 3">
    <name type="scientific">Cryptolaemus montrouzieri</name>
    <dbReference type="NCBI Taxonomy" id="559131"/>
    <lineage>
        <taxon>Eukaryota</taxon>
        <taxon>Metazoa</taxon>
        <taxon>Ecdysozoa</taxon>
        <taxon>Arthropoda</taxon>
        <taxon>Hexapoda</taxon>
        <taxon>Insecta</taxon>
        <taxon>Pterygota</taxon>
        <taxon>Neoptera</taxon>
        <taxon>Endopterygota</taxon>
        <taxon>Coleoptera</taxon>
        <taxon>Polyphaga</taxon>
        <taxon>Cucujiformia</taxon>
        <taxon>Coccinelloidea</taxon>
        <taxon>Coccinellidae</taxon>
        <taxon>Scymninae</taxon>
        <taxon>Scymnini</taxon>
        <taxon>Cryptolaemus</taxon>
    </lineage>
</organism>
<dbReference type="AlphaFoldDB" id="A0ABD2N010"/>
<name>A0ABD2N010_9CUCU</name>
<proteinExistence type="predicted"/>
<keyword evidence="3" id="KW-1185">Reference proteome</keyword>
<gene>
    <name evidence="2" type="ORF">HHI36_022247</name>
</gene>